<dbReference type="GO" id="GO:0005829">
    <property type="term" value="C:cytosol"/>
    <property type="evidence" value="ECO:0007669"/>
    <property type="project" value="TreeGrafter"/>
</dbReference>
<name>A0A9Q0LSR7_ANAIG</name>
<dbReference type="PROSITE" id="PS51783">
    <property type="entry name" value="PH_BEACH"/>
    <property type="match status" value="1"/>
</dbReference>
<dbReference type="InterPro" id="IPR036322">
    <property type="entry name" value="WD40_repeat_dom_sf"/>
</dbReference>
<reference evidence="8" key="1">
    <citation type="submission" date="2022-10" db="EMBL/GenBank/DDBJ databases">
        <title>Novel sulphate-reducing endosymbionts in the free-living metamonad Anaeramoeba.</title>
        <authorList>
            <person name="Jerlstrom-Hultqvist J."/>
            <person name="Cepicka I."/>
            <person name="Gallot-Lavallee L."/>
            <person name="Salas-Leiva D."/>
            <person name="Curtis B.A."/>
            <person name="Zahonova K."/>
            <person name="Pipaliya S."/>
            <person name="Dacks J."/>
            <person name="Roger A.J."/>
        </authorList>
    </citation>
    <scope>NUCLEOTIDE SEQUENCE</scope>
    <source>
        <strain evidence="8">BMAN</strain>
    </source>
</reference>
<evidence type="ECO:0000313" key="9">
    <source>
        <dbReference type="Proteomes" id="UP001149090"/>
    </source>
</evidence>
<dbReference type="FunFam" id="1.10.1540.10:FF:000001">
    <property type="entry name" value="neurobeachin isoform X1"/>
    <property type="match status" value="1"/>
</dbReference>
<evidence type="ECO:0000259" key="7">
    <source>
        <dbReference type="PROSITE" id="PS51783"/>
    </source>
</evidence>
<feature type="compositionally biased region" description="Acidic residues" evidence="5">
    <location>
        <begin position="2483"/>
        <end position="2507"/>
    </location>
</feature>
<feature type="coiled-coil region" evidence="4">
    <location>
        <begin position="1944"/>
        <end position="1982"/>
    </location>
</feature>
<dbReference type="InterPro" id="IPR001680">
    <property type="entry name" value="WD40_rpt"/>
</dbReference>
<dbReference type="Gene3D" id="2.130.10.10">
    <property type="entry name" value="YVTN repeat-like/Quinoprotein amine dehydrogenase"/>
    <property type="match status" value="1"/>
</dbReference>
<dbReference type="InterPro" id="IPR036372">
    <property type="entry name" value="BEACH_dom_sf"/>
</dbReference>
<dbReference type="CDD" id="cd06071">
    <property type="entry name" value="Beach"/>
    <property type="match status" value="1"/>
</dbReference>
<keyword evidence="1 3" id="KW-0853">WD repeat</keyword>
<keyword evidence="4" id="KW-0175">Coiled coil</keyword>
<comment type="caution">
    <text evidence="8">The sequence shown here is derived from an EMBL/GenBank/DDBJ whole genome shotgun (WGS) entry which is preliminary data.</text>
</comment>
<evidence type="ECO:0000256" key="4">
    <source>
        <dbReference type="SAM" id="Coils"/>
    </source>
</evidence>
<dbReference type="InterPro" id="IPR031570">
    <property type="entry name" value="NBEA/BDCP_DUF4704"/>
</dbReference>
<dbReference type="Gene3D" id="1.10.1540.10">
    <property type="entry name" value="BEACH domain"/>
    <property type="match status" value="1"/>
</dbReference>
<dbReference type="PROSITE" id="PS50082">
    <property type="entry name" value="WD_REPEATS_2"/>
    <property type="match status" value="1"/>
</dbReference>
<evidence type="ECO:0000313" key="8">
    <source>
        <dbReference type="EMBL" id="KAJ5076793.1"/>
    </source>
</evidence>
<dbReference type="SUPFAM" id="SSF49899">
    <property type="entry name" value="Concanavalin A-like lectins/glucanases"/>
    <property type="match status" value="1"/>
</dbReference>
<feature type="compositionally biased region" description="Polar residues" evidence="5">
    <location>
        <begin position="1296"/>
        <end position="1312"/>
    </location>
</feature>
<dbReference type="InterPro" id="IPR000409">
    <property type="entry name" value="BEACH_dom"/>
</dbReference>
<dbReference type="Pfam" id="PF20426">
    <property type="entry name" value="NBCH_WD40"/>
    <property type="match status" value="1"/>
</dbReference>
<sequence>MSKNNLILIELFNQRNKKEFQNNDILWFISLTNLIIKEQEKFQSNYKESKNIIIKEKKPKKKKKRKFIFFTKKSTKKLEFMDSFILASFQMLNYLENFLKNSLFSEIISKQIELISTKKEKRKQEFIITNENKISEFQLIILLDLFENLSRHVEYQSILISNNLVNHINNFIILSKYLLEKEIEENDLTNCFSEKLFFLQIFLSWITKVISNIFTKNTIIQENSFIAKPILISFIQQITNLNIFEKLIDLLILTQQLRKRFVFTSRQYDIKLSLMITLGSFISFLKIDRKEAEMVIDILLKNFEDPLLNVSNYMGITSKKIEEKGKIIINNLEYKQISKCVCEENQEIMKKLINENIPISKKEMNIFEIQVSLFALQLFQNLIKNHPHVEVMILNKLTNQLHLKELIFWIISTFIEEKPITNKPKLIKNLNPEKLPKNTKLHPRAYINFLFVIPNSIEKKSPLISVSIEISKIEHSFGQITECIGNPRKDLGLTEKIEPSFIKENEEKDSILQIPQIKIPQTNPHLDQLFFTIEQICTQSCQNSKIITKENQEEKSKQKTKINKEIEYNENILSKLSLNQEESQNKLPEIIIQHLINFFLRLKNAENQDVYYYCLNNPELQTLFLRMIDNYLLNNGSVKIFRNQSFWNVMFSELFNISLHKKMFEDFVPNSKRIYQGMKNFINSLFEYTIIKYQAPEILEFMLKMIANLSSDYHDHFEYIRILKRILSPSIITNTELSRYCFSIVVQLGNIILQPTKEIQNINEDEQLKMKAKLVKKILELLDQLLISSKTIIIVFERISFIRFLMRLLDNPLLKDFVFYHFKRIMDETLSKTKLYHVFYVMILEKIRELGGTLHKFQEKSSQHEYVISLLCEILELCVRAIMENESVMRHQFIDAGAFSALENLLQQRINSDELLTDILHMVIVLTRGKRKFMLKFNTEIGYDKLGVLLSNTQAAPRLLYDFLFRLLVNNDSSKSLSVNFIIDNPDIIMLMFNMFCSFGKDTQNIPANSRLSMAVELLQTFDMICRRSVHNISCCCNVGLVNFLLLQVPNAIDMEIREHLLRLVVVLGSHRMTVPELKNFFFIVNEFSKQKEYFWILRLLQILSEMLGKTHQGPGSFFDFDGRYSSLELPVVDDWPSPKGYSFCSWIRVESIDSPLDQHDYEPRIFSFLNEQEQGIELYLYPQNNAINGAIGIEFRIHNNTPNAKDDGFLNCEPKINEVSVGRWFFIAVTHNFSKKSRYNTFIYINGDPFAFASLKYPVFSSPLTYNRIGGAKLYYPKPNSHQREKSKNIEDPKNIQSNSLDTSEKNTSFDNSERHDSFDKHELRHSFDQSLSDSFDQRILDEKQNVENKNHKRKKKKNSQNDFESQNLFYGQIGTLNFFNEALTADQIKGIYEIGSDYQSFFYSNDLPHEKAERDTFIEAALDGSLSSKIYLNLTSKASEETLCHNQSPVSTWKNPAKIRGMVKCFSIRIQEIFYCLGGVKILFPLLAQLDQEDQNPLNLLNSNISREQYDSVQDFEIRICRQIFVILTDILVLNSFNQKDMIQSFGFSIISHILKSKDSRFISQEMLESIQKLVLETNDFKFTKSLVTDFLMDFDIWIYCPSQIQHQLLQILGLFLRSQQQKISQNQGDVYLFFRVSNLVDILKIYYWIEPNAHSRGVSSRIDSETGKVLGTRPSRSEILELREVFFHLIELLLNVESNGEIRNQNFDFLIVQCFIVEKDFAYKILLIIHHLLVKMVDKFIDALIAVGFMDPFIALIQKYPQNYEIRDLCFQIIKILSFFQDKISTSSNSPSKGTIKTLKKINVDSRLLVENGYSLIHHLISNSKMTQIVLDTMLSLIIKQVVSKNSKKFLIIRPYIIKTITSAVNVNRNPIGLKTILKVERLIDISVENQMELISQFGWQKWFLDLIDLDNVSEYRFGDFEEILKEVLSKNYGEDLGNFEENANQDLQIIQENFQEELKNLNENININENENININQVPFINSQEKVISNPTQKDSKEKEIIAFLKLIHHTKFSQYQTLIYTLIFEVLGQISAKKLSQGETPPKIFISNLINLLIFLENFANVVDEEEKKSTDLMNKLLTPIQNKNQQQIIPDEKEQSQIEDQGYEEEAKQAKANMIFLIQNKSIILRKLIWKILNILEMVGFFNKKSIKTKDRNKSQSAHISVIVFILTMLSETKEEEEFEKLIRWMNLFNKNSLISKHRKQKHREATHILISTLYMLVVSESKGGTVESRRAKTLMENLYKIEVQKKFSLVQKLKQKHGESVFPEKDPQEDTEMKMNEEKFAKILADPNFRAAARWEIKELNDSAQKNIAEIREKYSQEMEEKMMNLRDSILSEYEYERKTAKAFENILEEKTKAQVTKENQRVQFLEKSRTKRMRFVSKKCRIIIRELGCCGGILDQERPKLYYKLDPKEDNQRMRKKLKINFHFDTHYDASVRRDERTQQSTEKLLDEMKKKLVQQAKQSLTALEKTIQNSDGNEMSDVDEESNDTDIEESEMDMDDSHDDAGRFPPARTLMRTPCEMISPLRKIDGMFEITSRTLEFISVPRKQEDMENGTVPETKARTWIVDGITAIHNRSRLYRPSAIEIFFENSKSVFINFPDISIRNKVFHRIAHHKRLRSLNRRIETHSGTPRSVLKKMQLTRMWQSGEICNFDYLMKLNTISGRTYNDLSQYPVFPWIISDYESSELDLRDAKTYRDLSKPIGALNPQRLRDLTDRYRSFPPDEIPFYYGTHYSSAAIALWYLIRIEPFTTLAIDLQGGKFDHPDRLFYSIPDTWKGIFNNPADVKELIPEFFYFPEFLENSNGFNLGSLARNHADISDIVLPPWAKSPEMFVRINREALESDFVSFHLNQWIDLIFGYKQCGEEAAKAYNVFYYLTYPNLVNFSGLNSHEIKAVDTQIEYYGQTPIQLFHKPHPQRFPRIPTPRSDTLLSSRNKSSESFGAFTLSLSDSPIIFLGISEPPQDLSFIGATNTLITLDAQRTLAIHKWVPVRTKSTAPFTFEADPLSGQKSRIGVSFTSGIRSLSPCLAIAQNARFLLACGFWDDSFKIIHTESCKMIQSVLHHKNTVSCLAVENDRLITGSRDTTVLVWSFNTKEGTVSDQPIHILHAHNDTVLCVDLDFSLDVVVSGSRDGSWSLHVLSDGKFVRSVLSPKKQVFSMIKILPDSSVATFSETDRSLCLYTINGKLFAQSVVADQVLSWAFTPDSHFVVLGGKKGVLQIRSLKNLKVIRTFDLHVPVLSLSLSSNHKFLFASLSSGQVFVTILDF</sequence>
<dbReference type="Proteomes" id="UP001149090">
    <property type="component" value="Unassembled WGS sequence"/>
</dbReference>
<evidence type="ECO:0000256" key="2">
    <source>
        <dbReference type="ARBA" id="ARBA00022737"/>
    </source>
</evidence>
<feature type="compositionally biased region" description="Basic and acidic residues" evidence="5">
    <location>
        <begin position="1283"/>
        <end position="1295"/>
    </location>
</feature>
<dbReference type="Pfam" id="PF16057">
    <property type="entry name" value="DUF4800"/>
    <property type="match status" value="1"/>
</dbReference>
<dbReference type="Pfam" id="PF02138">
    <property type="entry name" value="Beach"/>
    <property type="match status" value="1"/>
</dbReference>
<dbReference type="PROSITE" id="PS50294">
    <property type="entry name" value="WD_REPEATS_REGION"/>
    <property type="match status" value="1"/>
</dbReference>
<keyword evidence="2" id="KW-0677">Repeat</keyword>
<dbReference type="OrthoDB" id="26681at2759"/>
<dbReference type="GO" id="GO:0016020">
    <property type="term" value="C:membrane"/>
    <property type="evidence" value="ECO:0007669"/>
    <property type="project" value="TreeGrafter"/>
</dbReference>
<feature type="repeat" description="WD" evidence="3">
    <location>
        <begin position="3065"/>
        <end position="3104"/>
    </location>
</feature>
<keyword evidence="9" id="KW-1185">Reference proteome</keyword>
<dbReference type="EMBL" id="JAPDFW010000059">
    <property type="protein sequence ID" value="KAJ5076793.1"/>
    <property type="molecule type" value="Genomic_DNA"/>
</dbReference>
<feature type="region of interest" description="Disordered" evidence="5">
    <location>
        <begin position="1276"/>
        <end position="1318"/>
    </location>
</feature>
<dbReference type="Pfam" id="PF15787">
    <property type="entry name" value="DUF4704"/>
    <property type="match status" value="1"/>
</dbReference>
<evidence type="ECO:0000256" key="5">
    <source>
        <dbReference type="SAM" id="MobiDB-lite"/>
    </source>
</evidence>
<organism evidence="8 9">
    <name type="scientific">Anaeramoeba ignava</name>
    <name type="common">Anaerobic marine amoeba</name>
    <dbReference type="NCBI Taxonomy" id="1746090"/>
    <lineage>
        <taxon>Eukaryota</taxon>
        <taxon>Metamonada</taxon>
        <taxon>Anaeramoebidae</taxon>
        <taxon>Anaeramoeba</taxon>
    </lineage>
</organism>
<accession>A0A9Q0LSR7</accession>
<dbReference type="GO" id="GO:0008104">
    <property type="term" value="P:intracellular protein localization"/>
    <property type="evidence" value="ECO:0007669"/>
    <property type="project" value="TreeGrafter"/>
</dbReference>
<feature type="domain" description="BEACH-type PH" evidence="7">
    <location>
        <begin position="2513"/>
        <end position="2617"/>
    </location>
</feature>
<dbReference type="SUPFAM" id="SSF81837">
    <property type="entry name" value="BEACH domain"/>
    <property type="match status" value="1"/>
</dbReference>
<evidence type="ECO:0000259" key="6">
    <source>
        <dbReference type="PROSITE" id="PS50197"/>
    </source>
</evidence>
<dbReference type="SUPFAM" id="SSF50729">
    <property type="entry name" value="PH domain-like"/>
    <property type="match status" value="1"/>
</dbReference>
<dbReference type="InterPro" id="IPR015943">
    <property type="entry name" value="WD40/YVTN_repeat-like_dom_sf"/>
</dbReference>
<evidence type="ECO:0000256" key="3">
    <source>
        <dbReference type="PROSITE-ProRule" id="PRU00221"/>
    </source>
</evidence>
<dbReference type="PROSITE" id="PS50197">
    <property type="entry name" value="BEACH"/>
    <property type="match status" value="1"/>
</dbReference>
<dbReference type="InterPro" id="IPR050865">
    <property type="entry name" value="BEACH_Domain"/>
</dbReference>
<dbReference type="InterPro" id="IPR046851">
    <property type="entry name" value="NBCH_WD40"/>
</dbReference>
<protein>
    <submittedName>
        <fullName evidence="8">Beach domain-containing protein lvsc</fullName>
    </submittedName>
</protein>
<dbReference type="InterPro" id="IPR013320">
    <property type="entry name" value="ConA-like_dom_sf"/>
</dbReference>
<dbReference type="Gene3D" id="2.60.120.200">
    <property type="match status" value="1"/>
</dbReference>
<dbReference type="SUPFAM" id="SSF50978">
    <property type="entry name" value="WD40 repeat-like"/>
    <property type="match status" value="1"/>
</dbReference>
<proteinExistence type="predicted"/>
<dbReference type="PANTHER" id="PTHR13743:SF112">
    <property type="entry name" value="BEACH DOMAIN-CONTAINING PROTEIN"/>
    <property type="match status" value="1"/>
</dbReference>
<feature type="region of interest" description="Disordered" evidence="5">
    <location>
        <begin position="2475"/>
        <end position="2516"/>
    </location>
</feature>
<dbReference type="PANTHER" id="PTHR13743">
    <property type="entry name" value="BEIGE/BEACH-RELATED"/>
    <property type="match status" value="1"/>
</dbReference>
<gene>
    <name evidence="8" type="ORF">M0811_00110</name>
</gene>
<dbReference type="SMART" id="SM01026">
    <property type="entry name" value="Beach"/>
    <property type="match status" value="1"/>
</dbReference>
<dbReference type="Pfam" id="PF14844">
    <property type="entry name" value="PH_BEACH"/>
    <property type="match status" value="1"/>
</dbReference>
<feature type="domain" description="BEACH" evidence="6">
    <location>
        <begin position="2634"/>
        <end position="2922"/>
    </location>
</feature>
<dbReference type="SMART" id="SM00320">
    <property type="entry name" value="WD40"/>
    <property type="match status" value="3"/>
</dbReference>
<dbReference type="InterPro" id="IPR023362">
    <property type="entry name" value="PH-BEACH_dom"/>
</dbReference>
<evidence type="ECO:0000256" key="1">
    <source>
        <dbReference type="ARBA" id="ARBA00022574"/>
    </source>
</evidence>
<dbReference type="InterPro" id="IPR011993">
    <property type="entry name" value="PH-like_dom_sf"/>
</dbReference>
<dbReference type="GO" id="GO:0019901">
    <property type="term" value="F:protein kinase binding"/>
    <property type="evidence" value="ECO:0007669"/>
    <property type="project" value="TreeGrafter"/>
</dbReference>
<dbReference type="Gene3D" id="2.30.29.30">
    <property type="entry name" value="Pleckstrin-homology domain (PH domain)/Phosphotyrosine-binding domain (PTB)"/>
    <property type="match status" value="1"/>
</dbReference>